<feature type="compositionally biased region" description="Low complexity" evidence="1">
    <location>
        <begin position="1"/>
        <end position="18"/>
    </location>
</feature>
<sequence length="235" mass="27349">MVSNFFNFNKDSKNQNQSESPDDTMSSTQNLLRVERGHNQERNKERSKPKRLEGLSYFENRPGMFYNLTADVDDEIIFQGSSLRSLADSINLEETANLPKNNISEQANLEEVSETSEASVDSEEQLQDEWGCLDYSEYMKEFNKKMNELPLNLQKYIKSQLNGIKSPRMNKKASKCLLKYGLLLKRQEPFNIIPIYVWGLKISHTLFYQFSKMCKHPYNKNLLDTLKIASLRSHL</sequence>
<name>A0A1E4RSJ5_9ASCO</name>
<accession>A0A1E4RSJ5</accession>
<organism evidence="2 3">
    <name type="scientific">Hyphopichia burtonii NRRL Y-1933</name>
    <dbReference type="NCBI Taxonomy" id="984485"/>
    <lineage>
        <taxon>Eukaryota</taxon>
        <taxon>Fungi</taxon>
        <taxon>Dikarya</taxon>
        <taxon>Ascomycota</taxon>
        <taxon>Saccharomycotina</taxon>
        <taxon>Pichiomycetes</taxon>
        <taxon>Debaryomycetaceae</taxon>
        <taxon>Hyphopichia</taxon>
    </lineage>
</organism>
<dbReference type="EMBL" id="KV454538">
    <property type="protein sequence ID" value="ODV70151.1"/>
    <property type="molecule type" value="Genomic_DNA"/>
</dbReference>
<keyword evidence="3" id="KW-1185">Reference proteome</keyword>
<dbReference type="GeneID" id="30997434"/>
<reference evidence="3" key="1">
    <citation type="submission" date="2016-05" db="EMBL/GenBank/DDBJ databases">
        <title>Comparative genomics of biotechnologically important yeasts.</title>
        <authorList>
            <consortium name="DOE Joint Genome Institute"/>
            <person name="Riley R."/>
            <person name="Haridas S."/>
            <person name="Wolfe K.H."/>
            <person name="Lopes M.R."/>
            <person name="Hittinger C.T."/>
            <person name="Goker M."/>
            <person name="Salamov A."/>
            <person name="Wisecaver J."/>
            <person name="Long T.M."/>
            <person name="Aerts A.L."/>
            <person name="Barry K."/>
            <person name="Choi C."/>
            <person name="Clum A."/>
            <person name="Coughlan A.Y."/>
            <person name="Deshpande S."/>
            <person name="Douglass A.P."/>
            <person name="Hanson S.J."/>
            <person name="Klenk H.-P."/>
            <person name="Labutti K."/>
            <person name="Lapidus A."/>
            <person name="Lindquist E."/>
            <person name="Lipzen A."/>
            <person name="Meier-Kolthoff J.P."/>
            <person name="Ohm R.A."/>
            <person name="Otillar R.P."/>
            <person name="Pangilinan J."/>
            <person name="Peng Y."/>
            <person name="Rokas A."/>
            <person name="Rosa C.A."/>
            <person name="Scheuner C."/>
            <person name="Sibirny A.A."/>
            <person name="Slot J.C."/>
            <person name="Stielow J.B."/>
            <person name="Sun H."/>
            <person name="Kurtzman C.P."/>
            <person name="Blackwell M."/>
            <person name="Grigoriev I.V."/>
            <person name="Jeffries T.W."/>
        </authorList>
    </citation>
    <scope>NUCLEOTIDE SEQUENCE [LARGE SCALE GENOMIC DNA]</scope>
    <source>
        <strain evidence="3">NRRL Y-1933</strain>
    </source>
</reference>
<evidence type="ECO:0000256" key="1">
    <source>
        <dbReference type="SAM" id="MobiDB-lite"/>
    </source>
</evidence>
<feature type="region of interest" description="Disordered" evidence="1">
    <location>
        <begin position="1"/>
        <end position="28"/>
    </location>
</feature>
<evidence type="ECO:0000313" key="3">
    <source>
        <dbReference type="Proteomes" id="UP000095085"/>
    </source>
</evidence>
<protein>
    <submittedName>
        <fullName evidence="2">Uncharacterized protein</fullName>
    </submittedName>
</protein>
<dbReference type="Proteomes" id="UP000095085">
    <property type="component" value="Unassembled WGS sequence"/>
</dbReference>
<evidence type="ECO:0000313" key="2">
    <source>
        <dbReference type="EMBL" id="ODV70151.1"/>
    </source>
</evidence>
<gene>
    <name evidence="2" type="ORF">HYPBUDRAFT_179273</name>
</gene>
<proteinExistence type="predicted"/>
<dbReference type="AlphaFoldDB" id="A0A1E4RSJ5"/>
<dbReference type="RefSeq" id="XP_020079218.1">
    <property type="nucleotide sequence ID" value="XM_020222885.1"/>
</dbReference>